<dbReference type="RefSeq" id="XP_012654427.1">
    <property type="nucleotide sequence ID" value="XM_012798973.1"/>
</dbReference>
<gene>
    <name evidence="7" type="ORF">TTHERM_000149889</name>
</gene>
<keyword evidence="8" id="KW-1185">Reference proteome</keyword>
<dbReference type="PROSITE" id="PS00383">
    <property type="entry name" value="TYR_PHOSPHATASE_1"/>
    <property type="match status" value="1"/>
</dbReference>
<dbReference type="InParanoid" id="W7X1C7"/>
<dbReference type="STRING" id="312017.W7X1C7"/>
<dbReference type="PROSITE" id="PS50054">
    <property type="entry name" value="TYR_PHOSPHATASE_DUAL"/>
    <property type="match status" value="1"/>
</dbReference>
<evidence type="ECO:0000256" key="3">
    <source>
        <dbReference type="ARBA" id="ARBA00022801"/>
    </source>
</evidence>
<evidence type="ECO:0000259" key="5">
    <source>
        <dbReference type="PROSITE" id="PS50054"/>
    </source>
</evidence>
<dbReference type="GO" id="GO:0043409">
    <property type="term" value="P:negative regulation of MAPK cascade"/>
    <property type="evidence" value="ECO:0007669"/>
    <property type="project" value="TreeGrafter"/>
</dbReference>
<proteinExistence type="inferred from homology"/>
<dbReference type="Gene3D" id="3.90.190.10">
    <property type="entry name" value="Protein tyrosine phosphatase superfamily"/>
    <property type="match status" value="1"/>
</dbReference>
<dbReference type="KEGG" id="tet:TTHERM_000149889"/>
<dbReference type="PROSITE" id="PS50056">
    <property type="entry name" value="TYR_PHOSPHATASE_2"/>
    <property type="match status" value="1"/>
</dbReference>
<reference evidence="8" key="1">
    <citation type="journal article" date="2006" name="PLoS Biol.">
        <title>Macronuclear genome sequence of the ciliate Tetrahymena thermophila, a model eukaryote.</title>
        <authorList>
            <person name="Eisen J.A."/>
            <person name="Coyne R.S."/>
            <person name="Wu M."/>
            <person name="Wu D."/>
            <person name="Thiagarajan M."/>
            <person name="Wortman J.R."/>
            <person name="Badger J.H."/>
            <person name="Ren Q."/>
            <person name="Amedeo P."/>
            <person name="Jones K.M."/>
            <person name="Tallon L.J."/>
            <person name="Delcher A.L."/>
            <person name="Salzberg S.L."/>
            <person name="Silva J.C."/>
            <person name="Haas B.J."/>
            <person name="Majoros W.H."/>
            <person name="Farzad M."/>
            <person name="Carlton J.M."/>
            <person name="Smith R.K. Jr."/>
            <person name="Garg J."/>
            <person name="Pearlman R.E."/>
            <person name="Karrer K.M."/>
            <person name="Sun L."/>
            <person name="Manning G."/>
            <person name="Elde N.C."/>
            <person name="Turkewitz A.P."/>
            <person name="Asai D.J."/>
            <person name="Wilkes D.E."/>
            <person name="Wang Y."/>
            <person name="Cai H."/>
            <person name="Collins K."/>
            <person name="Stewart B.A."/>
            <person name="Lee S.R."/>
            <person name="Wilamowska K."/>
            <person name="Weinberg Z."/>
            <person name="Ruzzo W.L."/>
            <person name="Wloga D."/>
            <person name="Gaertig J."/>
            <person name="Frankel J."/>
            <person name="Tsao C.-C."/>
            <person name="Gorovsky M.A."/>
            <person name="Keeling P.J."/>
            <person name="Waller R.F."/>
            <person name="Patron N.J."/>
            <person name="Cherry J.M."/>
            <person name="Stover N.A."/>
            <person name="Krieger C.J."/>
            <person name="del Toro C."/>
            <person name="Ryder H.F."/>
            <person name="Williamson S.C."/>
            <person name="Barbeau R.A."/>
            <person name="Hamilton E.P."/>
            <person name="Orias E."/>
        </authorList>
    </citation>
    <scope>NUCLEOTIDE SEQUENCE [LARGE SCALE GENOMIC DNA]</scope>
    <source>
        <strain evidence="8">SB210</strain>
    </source>
</reference>
<dbReference type="GO" id="GO:0008330">
    <property type="term" value="F:protein tyrosine/threonine phosphatase activity"/>
    <property type="evidence" value="ECO:0007669"/>
    <property type="project" value="TreeGrafter"/>
</dbReference>
<evidence type="ECO:0000313" key="8">
    <source>
        <dbReference type="Proteomes" id="UP000009168"/>
    </source>
</evidence>
<evidence type="ECO:0000256" key="2">
    <source>
        <dbReference type="ARBA" id="ARBA00013064"/>
    </source>
</evidence>
<evidence type="ECO:0000259" key="6">
    <source>
        <dbReference type="PROSITE" id="PS50056"/>
    </source>
</evidence>
<dbReference type="EMBL" id="GG662603">
    <property type="protein sequence ID" value="EWS73030.1"/>
    <property type="molecule type" value="Genomic_DNA"/>
</dbReference>
<evidence type="ECO:0000256" key="4">
    <source>
        <dbReference type="ARBA" id="ARBA00022912"/>
    </source>
</evidence>
<dbReference type="InterPro" id="IPR000387">
    <property type="entry name" value="Tyr_Pase_dom"/>
</dbReference>
<dbReference type="InterPro" id="IPR020422">
    <property type="entry name" value="TYR_PHOSPHATASE_DUAL_dom"/>
</dbReference>
<dbReference type="InterPro" id="IPR016130">
    <property type="entry name" value="Tyr_Pase_AS"/>
</dbReference>
<dbReference type="GO" id="GO:0005737">
    <property type="term" value="C:cytoplasm"/>
    <property type="evidence" value="ECO:0007669"/>
    <property type="project" value="TreeGrafter"/>
</dbReference>
<comment type="similarity">
    <text evidence="1">Belongs to the protein-tyrosine phosphatase family. Non-receptor class dual specificity subfamily.</text>
</comment>
<dbReference type="SUPFAM" id="SSF52799">
    <property type="entry name" value="(Phosphotyrosine protein) phosphatases II"/>
    <property type="match status" value="1"/>
</dbReference>
<dbReference type="PANTHER" id="PTHR10159">
    <property type="entry name" value="DUAL SPECIFICITY PROTEIN PHOSPHATASE"/>
    <property type="match status" value="1"/>
</dbReference>
<dbReference type="GO" id="GO:0017017">
    <property type="term" value="F:MAP kinase tyrosine/serine/threonine phosphatase activity"/>
    <property type="evidence" value="ECO:0007669"/>
    <property type="project" value="TreeGrafter"/>
</dbReference>
<dbReference type="AlphaFoldDB" id="W7X1C7"/>
<dbReference type="GO" id="GO:0033550">
    <property type="term" value="F:MAP kinase tyrosine phosphatase activity"/>
    <property type="evidence" value="ECO:0007669"/>
    <property type="project" value="TreeGrafter"/>
</dbReference>
<dbReference type="PANTHER" id="PTHR10159:SF511">
    <property type="entry name" value="DUAL SPECIFICITY PROTEIN PHOSPHATASE 1"/>
    <property type="match status" value="1"/>
</dbReference>
<dbReference type="CDD" id="cd14498">
    <property type="entry name" value="DSP"/>
    <property type="match status" value="1"/>
</dbReference>
<dbReference type="EC" id="3.1.3.48" evidence="2"/>
<dbReference type="GeneID" id="24437547"/>
<evidence type="ECO:0000256" key="1">
    <source>
        <dbReference type="ARBA" id="ARBA00008601"/>
    </source>
</evidence>
<keyword evidence="4" id="KW-0904">Protein phosphatase</keyword>
<dbReference type="OrthoDB" id="10252009at2759"/>
<feature type="domain" description="Tyrosine-protein phosphatase" evidence="5">
    <location>
        <begin position="13"/>
        <end position="155"/>
    </location>
</feature>
<dbReference type="Proteomes" id="UP000009168">
    <property type="component" value="Unassembled WGS sequence"/>
</dbReference>
<dbReference type="InterPro" id="IPR029021">
    <property type="entry name" value="Prot-tyrosine_phosphatase-like"/>
</dbReference>
<dbReference type="InterPro" id="IPR000340">
    <property type="entry name" value="Dual-sp_phosphatase_cat-dom"/>
</dbReference>
<accession>W7X1C7</accession>
<keyword evidence="3" id="KW-0378">Hydrolase</keyword>
<protein>
    <recommendedName>
        <fullName evidence="2">protein-tyrosine-phosphatase</fullName>
        <ecNumber evidence="2">3.1.3.48</ecNumber>
    </recommendedName>
</protein>
<feature type="domain" description="Tyrosine specific protein phosphatases" evidence="6">
    <location>
        <begin position="77"/>
        <end position="133"/>
    </location>
</feature>
<dbReference type="Pfam" id="PF00782">
    <property type="entry name" value="DSPc"/>
    <property type="match status" value="1"/>
</dbReference>
<organism evidence="7 8">
    <name type="scientific">Tetrahymena thermophila (strain SB210)</name>
    <dbReference type="NCBI Taxonomy" id="312017"/>
    <lineage>
        <taxon>Eukaryota</taxon>
        <taxon>Sar</taxon>
        <taxon>Alveolata</taxon>
        <taxon>Ciliophora</taxon>
        <taxon>Intramacronucleata</taxon>
        <taxon>Oligohymenophorea</taxon>
        <taxon>Hymenostomatida</taxon>
        <taxon>Tetrahymenina</taxon>
        <taxon>Tetrahymenidae</taxon>
        <taxon>Tetrahymena</taxon>
    </lineage>
</organism>
<dbReference type="SMART" id="SM00195">
    <property type="entry name" value="DSPc"/>
    <property type="match status" value="1"/>
</dbReference>
<sequence>MFGEDKHLILKTQEGQQEKGKLYLGNIWAAENLINQNDEQIKAILTVASNTNLVYDPQEFRHKIIEANDDPSFNLSPNFDEGVRFIDEHLQQTNVLVHCFAGVSRSTTLVLAYLMKHHNIGLDDALKLVRQKRQIAGPNYGFMKQLKEYEQKLKAKQNQ</sequence>
<name>W7X1C7_TETTS</name>
<evidence type="ECO:0000313" key="7">
    <source>
        <dbReference type="EMBL" id="EWS73030.1"/>
    </source>
</evidence>